<sequence length="143" mass="16409">MLKELCLKDRKPPDRGHKADQDNAREVGDKSKIAEHRQDNKSRDCWWQGRDGSTTISSQTLWGETDPPQFPDKPVKYDPCSLDPIMLKRIVVQMGKKCSKSVLGASARAWRLHRFYTKDTAPSLLLPQNLEESRSVQLFTEKL</sequence>
<proteinExistence type="predicted"/>
<accession>A0ABD1M103</accession>
<feature type="region of interest" description="Disordered" evidence="1">
    <location>
        <begin position="56"/>
        <end position="75"/>
    </location>
</feature>
<evidence type="ECO:0000313" key="2">
    <source>
        <dbReference type="EMBL" id="KAL2329406.1"/>
    </source>
</evidence>
<name>A0ABD1M103_9FABA</name>
<evidence type="ECO:0000313" key="3">
    <source>
        <dbReference type="Proteomes" id="UP001603857"/>
    </source>
</evidence>
<dbReference type="AlphaFoldDB" id="A0ABD1M103"/>
<gene>
    <name evidence="2" type="ORF">Fmac_022833</name>
</gene>
<feature type="compositionally biased region" description="Basic and acidic residues" evidence="1">
    <location>
        <begin position="1"/>
        <end position="44"/>
    </location>
</feature>
<evidence type="ECO:0000256" key="1">
    <source>
        <dbReference type="SAM" id="MobiDB-lite"/>
    </source>
</evidence>
<dbReference type="EMBL" id="JBGMDY010000007">
    <property type="protein sequence ID" value="KAL2329406.1"/>
    <property type="molecule type" value="Genomic_DNA"/>
</dbReference>
<feature type="region of interest" description="Disordered" evidence="1">
    <location>
        <begin position="1"/>
        <end position="51"/>
    </location>
</feature>
<reference evidence="2 3" key="1">
    <citation type="submission" date="2024-08" db="EMBL/GenBank/DDBJ databases">
        <title>Insights into the chromosomal genome structure of Flemingia macrophylla.</title>
        <authorList>
            <person name="Ding Y."/>
            <person name="Zhao Y."/>
            <person name="Bi W."/>
            <person name="Wu M."/>
            <person name="Zhao G."/>
            <person name="Gong Y."/>
            <person name="Li W."/>
            <person name="Zhang P."/>
        </authorList>
    </citation>
    <scope>NUCLEOTIDE SEQUENCE [LARGE SCALE GENOMIC DNA]</scope>
    <source>
        <strain evidence="2">DYQJB</strain>
        <tissue evidence="2">Leaf</tissue>
    </source>
</reference>
<dbReference type="Proteomes" id="UP001603857">
    <property type="component" value="Unassembled WGS sequence"/>
</dbReference>
<comment type="caution">
    <text evidence="2">The sequence shown here is derived from an EMBL/GenBank/DDBJ whole genome shotgun (WGS) entry which is preliminary data.</text>
</comment>
<organism evidence="2 3">
    <name type="scientific">Flemingia macrophylla</name>
    <dbReference type="NCBI Taxonomy" id="520843"/>
    <lineage>
        <taxon>Eukaryota</taxon>
        <taxon>Viridiplantae</taxon>
        <taxon>Streptophyta</taxon>
        <taxon>Embryophyta</taxon>
        <taxon>Tracheophyta</taxon>
        <taxon>Spermatophyta</taxon>
        <taxon>Magnoliopsida</taxon>
        <taxon>eudicotyledons</taxon>
        <taxon>Gunneridae</taxon>
        <taxon>Pentapetalae</taxon>
        <taxon>rosids</taxon>
        <taxon>fabids</taxon>
        <taxon>Fabales</taxon>
        <taxon>Fabaceae</taxon>
        <taxon>Papilionoideae</taxon>
        <taxon>50 kb inversion clade</taxon>
        <taxon>NPAAA clade</taxon>
        <taxon>indigoferoid/millettioid clade</taxon>
        <taxon>Phaseoleae</taxon>
        <taxon>Flemingia</taxon>
    </lineage>
</organism>
<keyword evidence="3" id="KW-1185">Reference proteome</keyword>
<protein>
    <submittedName>
        <fullName evidence="2">Uncharacterized protein</fullName>
    </submittedName>
</protein>